<protein>
    <submittedName>
        <fullName evidence="1">Uncharacterized protein</fullName>
    </submittedName>
</protein>
<name>A0A0E9VB86_ANGAN</name>
<accession>A0A0E9VB86</accession>
<dbReference type="EMBL" id="GBXM01034099">
    <property type="protein sequence ID" value="JAH74478.1"/>
    <property type="molecule type" value="Transcribed_RNA"/>
</dbReference>
<evidence type="ECO:0000313" key="1">
    <source>
        <dbReference type="EMBL" id="JAH74478.1"/>
    </source>
</evidence>
<proteinExistence type="predicted"/>
<dbReference type="AlphaFoldDB" id="A0A0E9VB86"/>
<reference evidence="1" key="2">
    <citation type="journal article" date="2015" name="Fish Shellfish Immunol.">
        <title>Early steps in the European eel (Anguilla anguilla)-Vibrio vulnificus interaction in the gills: Role of the RtxA13 toxin.</title>
        <authorList>
            <person name="Callol A."/>
            <person name="Pajuelo D."/>
            <person name="Ebbesson L."/>
            <person name="Teles M."/>
            <person name="MacKenzie S."/>
            <person name="Amaro C."/>
        </authorList>
    </citation>
    <scope>NUCLEOTIDE SEQUENCE</scope>
</reference>
<reference evidence="1" key="1">
    <citation type="submission" date="2014-11" db="EMBL/GenBank/DDBJ databases">
        <authorList>
            <person name="Amaro Gonzalez C."/>
        </authorList>
    </citation>
    <scope>NUCLEOTIDE SEQUENCE</scope>
</reference>
<organism evidence="1">
    <name type="scientific">Anguilla anguilla</name>
    <name type="common">European freshwater eel</name>
    <name type="synonym">Muraena anguilla</name>
    <dbReference type="NCBI Taxonomy" id="7936"/>
    <lineage>
        <taxon>Eukaryota</taxon>
        <taxon>Metazoa</taxon>
        <taxon>Chordata</taxon>
        <taxon>Craniata</taxon>
        <taxon>Vertebrata</taxon>
        <taxon>Euteleostomi</taxon>
        <taxon>Actinopterygii</taxon>
        <taxon>Neopterygii</taxon>
        <taxon>Teleostei</taxon>
        <taxon>Anguilliformes</taxon>
        <taxon>Anguillidae</taxon>
        <taxon>Anguilla</taxon>
    </lineage>
</organism>
<sequence length="23" mass="2859">MVQEVQWWDTEHTLGLLIWVDFL</sequence>